<dbReference type="EMBL" id="CP016181">
    <property type="protein sequence ID" value="AWY01381.1"/>
    <property type="molecule type" value="Genomic_DNA"/>
</dbReference>
<sequence length="78" mass="8782">MTLSPALVKTSYVVTAREREKVLRGYYIYATRLGGTKSLPLLSSKGKAEDGVALWIFKYICYLSMTLNCEFIPLSRAK</sequence>
<protein>
    <submittedName>
        <fullName evidence="1">Uncharacterized protein</fullName>
    </submittedName>
</protein>
<name>A0A2Z4PV07_9GAMM</name>
<gene>
    <name evidence="1" type="ORF">A8139_16530</name>
</gene>
<accession>A0A2Z4PV07</accession>
<dbReference type="AlphaFoldDB" id="A0A2Z4PV07"/>
<proteinExistence type="predicted"/>
<organism evidence="1 2">
    <name type="scientific">Marinomonas primoryensis</name>
    <dbReference type="NCBI Taxonomy" id="178399"/>
    <lineage>
        <taxon>Bacteria</taxon>
        <taxon>Pseudomonadati</taxon>
        <taxon>Pseudomonadota</taxon>
        <taxon>Gammaproteobacteria</taxon>
        <taxon>Oceanospirillales</taxon>
        <taxon>Oceanospirillaceae</taxon>
        <taxon>Marinomonas</taxon>
    </lineage>
</organism>
<evidence type="ECO:0000313" key="2">
    <source>
        <dbReference type="Proteomes" id="UP000249898"/>
    </source>
</evidence>
<reference evidence="1 2" key="1">
    <citation type="submission" date="2016-06" db="EMBL/GenBank/DDBJ databases">
        <title>The sequenced genome of the ice-adhering bacterium Marinomonas primoryensis, from Antarctica.</title>
        <authorList>
            <person name="Graham L."/>
            <person name="Vance T.D.R."/>
            <person name="Davies P.L."/>
        </authorList>
    </citation>
    <scope>NUCLEOTIDE SEQUENCE [LARGE SCALE GENOMIC DNA]</scope>
    <source>
        <strain evidence="1 2">AceL</strain>
    </source>
</reference>
<evidence type="ECO:0000313" key="1">
    <source>
        <dbReference type="EMBL" id="AWY01381.1"/>
    </source>
</evidence>
<dbReference type="Proteomes" id="UP000249898">
    <property type="component" value="Chromosome"/>
</dbReference>